<name>A0A1U7LIQ4_NEOID</name>
<dbReference type="Pfam" id="PF00179">
    <property type="entry name" value="UQ_con"/>
    <property type="match status" value="1"/>
</dbReference>
<organism evidence="3 4">
    <name type="scientific">Neolecta irregularis (strain DAH-3)</name>
    <dbReference type="NCBI Taxonomy" id="1198029"/>
    <lineage>
        <taxon>Eukaryota</taxon>
        <taxon>Fungi</taxon>
        <taxon>Dikarya</taxon>
        <taxon>Ascomycota</taxon>
        <taxon>Taphrinomycotina</taxon>
        <taxon>Neolectales</taxon>
        <taxon>Neolectaceae</taxon>
        <taxon>Neolecta</taxon>
    </lineage>
</organism>
<dbReference type="Proteomes" id="UP000186594">
    <property type="component" value="Unassembled WGS sequence"/>
</dbReference>
<evidence type="ECO:0000259" key="2">
    <source>
        <dbReference type="PROSITE" id="PS50127"/>
    </source>
</evidence>
<gene>
    <name evidence="3" type="ORF">NEOLI_002653</name>
</gene>
<dbReference type="STRING" id="1198029.A0A1U7LIQ4"/>
<sequence>MCSSERKAHIDGKLFEKALFETADNGMTGSFNYSSLLRRLAHIRTAIDSETRDWARQGMIAAQTQSGPAENLRLQFEQVRQWTADSSCMVALELEDDNPFVWIVNILGLPMTPFDEGHWLIKISLSPDFPNDQPRIRFLTPFFHPNVTGTLPACSPDTSRRMQAHVNAIIAFFDLDNIITDPSCTLNTDAARLWCGTELQKKEYKRKTRQMVLKSVE</sequence>
<dbReference type="EMBL" id="LXFE01003116">
    <property type="protein sequence ID" value="OLL22508.1"/>
    <property type="molecule type" value="Genomic_DNA"/>
</dbReference>
<dbReference type="OrthoDB" id="1926878at2759"/>
<dbReference type="InterPro" id="IPR000608">
    <property type="entry name" value="UBC"/>
</dbReference>
<comment type="caution">
    <text evidence="3">The sequence shown here is derived from an EMBL/GenBank/DDBJ whole genome shotgun (WGS) entry which is preliminary data.</text>
</comment>
<reference evidence="3 4" key="1">
    <citation type="submission" date="2016-04" db="EMBL/GenBank/DDBJ databases">
        <title>Evolutionary innovation and constraint leading to complex multicellularity in the Ascomycota.</title>
        <authorList>
            <person name="Cisse O."/>
            <person name="Nguyen A."/>
            <person name="Hewitt D.A."/>
            <person name="Jedd G."/>
            <person name="Stajich J.E."/>
        </authorList>
    </citation>
    <scope>NUCLEOTIDE SEQUENCE [LARGE SCALE GENOMIC DNA]</scope>
    <source>
        <strain evidence="3 4">DAH-3</strain>
    </source>
</reference>
<dbReference type="SMART" id="SM00212">
    <property type="entry name" value="UBCc"/>
    <property type="match status" value="1"/>
</dbReference>
<proteinExistence type="predicted"/>
<dbReference type="SUPFAM" id="SSF54495">
    <property type="entry name" value="UBC-like"/>
    <property type="match status" value="1"/>
</dbReference>
<dbReference type="AlphaFoldDB" id="A0A1U7LIQ4"/>
<keyword evidence="4" id="KW-1185">Reference proteome</keyword>
<protein>
    <submittedName>
        <fullName evidence="3">Ubiquitin-conjugating enzyme E2 2</fullName>
    </submittedName>
</protein>
<feature type="domain" description="UBC core" evidence="2">
    <location>
        <begin position="69"/>
        <end position="217"/>
    </location>
</feature>
<keyword evidence="1" id="KW-0833">Ubl conjugation pathway</keyword>
<dbReference type="CDD" id="cd00195">
    <property type="entry name" value="UBCc_UEV"/>
    <property type="match status" value="1"/>
</dbReference>
<dbReference type="PANTHER" id="PTHR24067">
    <property type="entry name" value="UBIQUITIN-CONJUGATING ENZYME E2"/>
    <property type="match status" value="1"/>
</dbReference>
<dbReference type="PROSITE" id="PS50127">
    <property type="entry name" value="UBC_2"/>
    <property type="match status" value="1"/>
</dbReference>
<evidence type="ECO:0000256" key="1">
    <source>
        <dbReference type="ARBA" id="ARBA00022786"/>
    </source>
</evidence>
<dbReference type="InterPro" id="IPR016135">
    <property type="entry name" value="UBQ-conjugating_enzyme/RWD"/>
</dbReference>
<accession>A0A1U7LIQ4</accession>
<dbReference type="Gene3D" id="3.10.110.10">
    <property type="entry name" value="Ubiquitin Conjugating Enzyme"/>
    <property type="match status" value="1"/>
</dbReference>
<evidence type="ECO:0000313" key="3">
    <source>
        <dbReference type="EMBL" id="OLL22508.1"/>
    </source>
</evidence>
<evidence type="ECO:0000313" key="4">
    <source>
        <dbReference type="Proteomes" id="UP000186594"/>
    </source>
</evidence>
<dbReference type="InterPro" id="IPR050113">
    <property type="entry name" value="Ub_conjugating_enzyme"/>
</dbReference>